<reference evidence="6" key="1">
    <citation type="journal article" date="2017" name="Nat. Microbiol.">
        <title>Global analysis of biosynthetic gene clusters reveals vast potential of secondary metabolite production in Penicillium species.</title>
        <authorList>
            <person name="Nielsen J.C."/>
            <person name="Grijseels S."/>
            <person name="Prigent S."/>
            <person name="Ji B."/>
            <person name="Dainat J."/>
            <person name="Nielsen K.F."/>
            <person name="Frisvad J.C."/>
            <person name="Workman M."/>
            <person name="Nielsen J."/>
        </authorList>
    </citation>
    <scope>NUCLEOTIDE SEQUENCE [LARGE SCALE GENOMIC DNA]</scope>
    <source>
        <strain evidence="6">IBT 24891</strain>
    </source>
</reference>
<keyword evidence="2" id="KW-0521">NADP</keyword>
<dbReference type="GO" id="GO:0016616">
    <property type="term" value="F:oxidoreductase activity, acting on the CH-OH group of donors, NAD or NADP as acceptor"/>
    <property type="evidence" value="ECO:0007669"/>
    <property type="project" value="UniProtKB-ARBA"/>
</dbReference>
<feature type="region of interest" description="Disordered" evidence="4">
    <location>
        <begin position="45"/>
        <end position="69"/>
    </location>
</feature>
<evidence type="ECO:0000313" key="5">
    <source>
        <dbReference type="EMBL" id="OQE14079.1"/>
    </source>
</evidence>
<dbReference type="AlphaFoldDB" id="A0A1V6SK15"/>
<dbReference type="Proteomes" id="UP000191285">
    <property type="component" value="Unassembled WGS sequence"/>
</dbReference>
<organism evidence="5 6">
    <name type="scientific">Penicillium steckii</name>
    <dbReference type="NCBI Taxonomy" id="303698"/>
    <lineage>
        <taxon>Eukaryota</taxon>
        <taxon>Fungi</taxon>
        <taxon>Dikarya</taxon>
        <taxon>Ascomycota</taxon>
        <taxon>Pezizomycotina</taxon>
        <taxon>Eurotiomycetes</taxon>
        <taxon>Eurotiomycetidae</taxon>
        <taxon>Eurotiales</taxon>
        <taxon>Aspergillaceae</taxon>
        <taxon>Penicillium</taxon>
    </lineage>
</organism>
<dbReference type="STRING" id="303698.A0A1V6SK15"/>
<dbReference type="OrthoDB" id="1669814at2759"/>
<accession>A0A1V6SK15</accession>
<dbReference type="PRINTS" id="PR00080">
    <property type="entry name" value="SDRFAMILY"/>
</dbReference>
<name>A0A1V6SK15_9EURO</name>
<keyword evidence="6" id="KW-1185">Reference proteome</keyword>
<dbReference type="InterPro" id="IPR002347">
    <property type="entry name" value="SDR_fam"/>
</dbReference>
<comment type="similarity">
    <text evidence="1">Belongs to the short-chain dehydrogenases/reductases (SDR) family.</text>
</comment>
<dbReference type="SUPFAM" id="SSF51735">
    <property type="entry name" value="NAD(P)-binding Rossmann-fold domains"/>
    <property type="match status" value="1"/>
</dbReference>
<comment type="caution">
    <text evidence="5">The sequence shown here is derived from an EMBL/GenBank/DDBJ whole genome shotgun (WGS) entry which is preliminary data.</text>
</comment>
<dbReference type="InterPro" id="IPR036291">
    <property type="entry name" value="NAD(P)-bd_dom_sf"/>
</dbReference>
<dbReference type="GO" id="GO:0050664">
    <property type="term" value="F:oxidoreductase activity, acting on NAD(P)H, oxygen as acceptor"/>
    <property type="evidence" value="ECO:0007669"/>
    <property type="project" value="TreeGrafter"/>
</dbReference>
<keyword evidence="3" id="KW-0560">Oxidoreductase</keyword>
<evidence type="ECO:0000256" key="1">
    <source>
        <dbReference type="ARBA" id="ARBA00006484"/>
    </source>
</evidence>
<dbReference type="InterPro" id="IPR020904">
    <property type="entry name" value="Sc_DH/Rdtase_CS"/>
</dbReference>
<dbReference type="PRINTS" id="PR00081">
    <property type="entry name" value="GDHRDH"/>
</dbReference>
<feature type="compositionally biased region" description="Polar residues" evidence="4">
    <location>
        <begin position="51"/>
        <end position="69"/>
    </location>
</feature>
<protein>
    <submittedName>
        <fullName evidence="5">Uncharacterized protein</fullName>
    </submittedName>
</protein>
<dbReference type="PROSITE" id="PS00061">
    <property type="entry name" value="ADH_SHORT"/>
    <property type="match status" value="1"/>
</dbReference>
<evidence type="ECO:0000256" key="3">
    <source>
        <dbReference type="ARBA" id="ARBA00023002"/>
    </source>
</evidence>
<evidence type="ECO:0000256" key="4">
    <source>
        <dbReference type="SAM" id="MobiDB-lite"/>
    </source>
</evidence>
<dbReference type="EMBL" id="MLKD01000039">
    <property type="protein sequence ID" value="OQE14079.1"/>
    <property type="molecule type" value="Genomic_DNA"/>
</dbReference>
<gene>
    <name evidence="5" type="ORF">PENSTE_c039G01369</name>
</gene>
<sequence length="338" mass="36444">MSLQSRPILGRAVRASGCLLSSSRPLATSIHIASASQCLPPFGYRPPRSSPVASNSTIQTPLPRDNSPQKTQRFREFDLDGKVFVVTGGGRGLGLAMAEALVEAGGQVHCIDRANDPDQDFVEAQKRANPEFGGSLHYHRMDVRDRESVESTMKEIALKKNRLDGLIAAAGVNRVGDAMECTEKDIDDLMTINYHGVFFTATAAAKQMREMKSNGSILLVASISGLVANKGMTSAIYNSSKASVIQLTRNLAMEWGKDKSGCGNVRVNCLCPGHISTPMVEKVLQETPDSAKIWEEANMLGRLARPEEFRGAALFLLSPASSYMTGSALVMDGGHTAW</sequence>
<evidence type="ECO:0000313" key="6">
    <source>
        <dbReference type="Proteomes" id="UP000191285"/>
    </source>
</evidence>
<dbReference type="PANTHER" id="PTHR43008:SF10">
    <property type="entry name" value="CHAIN DEHYDROGENASE_OXIDOREDUCTASE, PUTATIVE (AFU_ORTHOLOGUE AFUA_2G15740)-RELATED"/>
    <property type="match status" value="1"/>
</dbReference>
<dbReference type="Pfam" id="PF13561">
    <property type="entry name" value="adh_short_C2"/>
    <property type="match status" value="1"/>
</dbReference>
<evidence type="ECO:0000256" key="2">
    <source>
        <dbReference type="ARBA" id="ARBA00022857"/>
    </source>
</evidence>
<proteinExistence type="inferred from homology"/>
<dbReference type="FunFam" id="3.40.50.720:FF:000245">
    <property type="entry name" value="Short chain dehydrogenase, putative"/>
    <property type="match status" value="1"/>
</dbReference>
<dbReference type="Gene3D" id="3.40.50.720">
    <property type="entry name" value="NAD(P)-binding Rossmann-like Domain"/>
    <property type="match status" value="1"/>
</dbReference>
<dbReference type="PANTHER" id="PTHR43008">
    <property type="entry name" value="BENZIL REDUCTASE"/>
    <property type="match status" value="1"/>
</dbReference>